<feature type="compositionally biased region" description="Low complexity" evidence="1">
    <location>
        <begin position="1"/>
        <end position="16"/>
    </location>
</feature>
<organism evidence="2 3">
    <name type="scientific">Paeniglutamicibacter sulfureus</name>
    <dbReference type="NCBI Taxonomy" id="43666"/>
    <lineage>
        <taxon>Bacteria</taxon>
        <taxon>Bacillati</taxon>
        <taxon>Actinomycetota</taxon>
        <taxon>Actinomycetes</taxon>
        <taxon>Micrococcales</taxon>
        <taxon>Micrococcaceae</taxon>
        <taxon>Paeniglutamicibacter</taxon>
    </lineage>
</organism>
<accession>A0ABU2BNY4</accession>
<reference evidence="2 3" key="1">
    <citation type="submission" date="2023-07" db="EMBL/GenBank/DDBJ databases">
        <title>Sequencing the genomes of 1000 actinobacteria strains.</title>
        <authorList>
            <person name="Klenk H.-P."/>
        </authorList>
    </citation>
    <scope>NUCLEOTIDE SEQUENCE [LARGE SCALE GENOMIC DNA]</scope>
    <source>
        <strain evidence="2 3">DSM 20167</strain>
    </source>
</reference>
<evidence type="ECO:0000313" key="3">
    <source>
        <dbReference type="Proteomes" id="UP001183817"/>
    </source>
</evidence>
<evidence type="ECO:0000313" key="2">
    <source>
        <dbReference type="EMBL" id="MDR7359991.1"/>
    </source>
</evidence>
<evidence type="ECO:0008006" key="4">
    <source>
        <dbReference type="Google" id="ProtNLM"/>
    </source>
</evidence>
<gene>
    <name evidence="2" type="ORF">J2S64_003682</name>
</gene>
<feature type="compositionally biased region" description="Acidic residues" evidence="1">
    <location>
        <begin position="44"/>
        <end position="55"/>
    </location>
</feature>
<sequence length="67" mass="7336">MAETENTNPDSNSNPDDVTQPEIPETGREDQAEPAKDKEHSETFPEEPDPEEAQADLDQAQAGEPTD</sequence>
<name>A0ABU2BNY4_9MICC</name>
<feature type="compositionally biased region" description="Basic and acidic residues" evidence="1">
    <location>
        <begin position="25"/>
        <end position="43"/>
    </location>
</feature>
<evidence type="ECO:0000256" key="1">
    <source>
        <dbReference type="SAM" id="MobiDB-lite"/>
    </source>
</evidence>
<keyword evidence="3" id="KW-1185">Reference proteome</keyword>
<comment type="caution">
    <text evidence="2">The sequence shown here is derived from an EMBL/GenBank/DDBJ whole genome shotgun (WGS) entry which is preliminary data.</text>
</comment>
<dbReference type="Proteomes" id="UP001183817">
    <property type="component" value="Unassembled WGS sequence"/>
</dbReference>
<dbReference type="EMBL" id="JAVDYI010000001">
    <property type="protein sequence ID" value="MDR7359991.1"/>
    <property type="molecule type" value="Genomic_DNA"/>
</dbReference>
<proteinExistence type="predicted"/>
<feature type="region of interest" description="Disordered" evidence="1">
    <location>
        <begin position="1"/>
        <end position="67"/>
    </location>
</feature>
<protein>
    <recommendedName>
        <fullName evidence="4">Nucleotide exchange factor GrpE</fullName>
    </recommendedName>
</protein>
<dbReference type="RefSeq" id="WP_310292653.1">
    <property type="nucleotide sequence ID" value="NZ_BAAAWO010000001.1"/>
</dbReference>
<feature type="compositionally biased region" description="Low complexity" evidence="1">
    <location>
        <begin position="56"/>
        <end position="67"/>
    </location>
</feature>